<gene>
    <name evidence="1" type="ORF">B0H15DRAFT_547517</name>
</gene>
<organism evidence="1 2">
    <name type="scientific">Mycena belliarum</name>
    <dbReference type="NCBI Taxonomy" id="1033014"/>
    <lineage>
        <taxon>Eukaryota</taxon>
        <taxon>Fungi</taxon>
        <taxon>Dikarya</taxon>
        <taxon>Basidiomycota</taxon>
        <taxon>Agaricomycotina</taxon>
        <taxon>Agaricomycetes</taxon>
        <taxon>Agaricomycetidae</taxon>
        <taxon>Agaricales</taxon>
        <taxon>Marasmiineae</taxon>
        <taxon>Mycenaceae</taxon>
        <taxon>Mycena</taxon>
    </lineage>
</organism>
<name>A0AAD6XXF1_9AGAR</name>
<protein>
    <submittedName>
        <fullName evidence="1">Uncharacterized protein</fullName>
    </submittedName>
</protein>
<proteinExistence type="predicted"/>
<dbReference type="AlphaFoldDB" id="A0AAD6XXF1"/>
<keyword evidence="2" id="KW-1185">Reference proteome</keyword>
<evidence type="ECO:0000313" key="2">
    <source>
        <dbReference type="Proteomes" id="UP001222325"/>
    </source>
</evidence>
<sequence>MANEIQAVVVWCAKDKRSTPGRGTFNATTIAQDDPIFDLSPLPVSTRLDCPLVMRRTGTTSPNRADLNCRIATFLAIDPLSAFAPPEWQSDIGSVIVARKDKKPLSVHHLEGFWMYNDAILDEFSENGGINESDWYSRVKFERWWDDYCEQARENRGAFQQANGLTVAPGASDDWSNPGNPYDL</sequence>
<dbReference type="Proteomes" id="UP001222325">
    <property type="component" value="Unassembled WGS sequence"/>
</dbReference>
<accession>A0AAD6XXF1</accession>
<reference evidence="1" key="1">
    <citation type="submission" date="2023-03" db="EMBL/GenBank/DDBJ databases">
        <title>Massive genome expansion in bonnet fungi (Mycena s.s.) driven by repeated elements and novel gene families across ecological guilds.</title>
        <authorList>
            <consortium name="Lawrence Berkeley National Laboratory"/>
            <person name="Harder C.B."/>
            <person name="Miyauchi S."/>
            <person name="Viragh M."/>
            <person name="Kuo A."/>
            <person name="Thoen E."/>
            <person name="Andreopoulos B."/>
            <person name="Lu D."/>
            <person name="Skrede I."/>
            <person name="Drula E."/>
            <person name="Henrissat B."/>
            <person name="Morin E."/>
            <person name="Kohler A."/>
            <person name="Barry K."/>
            <person name="LaButti K."/>
            <person name="Morin E."/>
            <person name="Salamov A."/>
            <person name="Lipzen A."/>
            <person name="Mereny Z."/>
            <person name="Hegedus B."/>
            <person name="Baldrian P."/>
            <person name="Stursova M."/>
            <person name="Weitz H."/>
            <person name="Taylor A."/>
            <person name="Grigoriev I.V."/>
            <person name="Nagy L.G."/>
            <person name="Martin F."/>
            <person name="Kauserud H."/>
        </authorList>
    </citation>
    <scope>NUCLEOTIDE SEQUENCE</scope>
    <source>
        <strain evidence="1">CBHHK173m</strain>
    </source>
</reference>
<evidence type="ECO:0000313" key="1">
    <source>
        <dbReference type="EMBL" id="KAJ7099455.1"/>
    </source>
</evidence>
<dbReference type="EMBL" id="JARJCN010000007">
    <property type="protein sequence ID" value="KAJ7099455.1"/>
    <property type="molecule type" value="Genomic_DNA"/>
</dbReference>
<comment type="caution">
    <text evidence="1">The sequence shown here is derived from an EMBL/GenBank/DDBJ whole genome shotgun (WGS) entry which is preliminary data.</text>
</comment>